<proteinExistence type="predicted"/>
<organism evidence="3 4">
    <name type="scientific">Immersiella caudata</name>
    <dbReference type="NCBI Taxonomy" id="314043"/>
    <lineage>
        <taxon>Eukaryota</taxon>
        <taxon>Fungi</taxon>
        <taxon>Dikarya</taxon>
        <taxon>Ascomycota</taxon>
        <taxon>Pezizomycotina</taxon>
        <taxon>Sordariomycetes</taxon>
        <taxon>Sordariomycetidae</taxon>
        <taxon>Sordariales</taxon>
        <taxon>Lasiosphaeriaceae</taxon>
        <taxon>Immersiella</taxon>
    </lineage>
</organism>
<name>A0AA39WX75_9PEZI</name>
<feature type="domain" description="Zinc finger CHCC-type" evidence="2">
    <location>
        <begin position="113"/>
        <end position="150"/>
    </location>
</feature>
<reference evidence="3" key="1">
    <citation type="submission" date="2023-06" db="EMBL/GenBank/DDBJ databases">
        <title>Genome-scale phylogeny and comparative genomics of the fungal order Sordariales.</title>
        <authorList>
            <consortium name="Lawrence Berkeley National Laboratory"/>
            <person name="Hensen N."/>
            <person name="Bonometti L."/>
            <person name="Westerberg I."/>
            <person name="Brannstrom I.O."/>
            <person name="Guillou S."/>
            <person name="Cros-Aarteil S."/>
            <person name="Calhoun S."/>
            <person name="Haridas S."/>
            <person name="Kuo A."/>
            <person name="Mondo S."/>
            <person name="Pangilinan J."/>
            <person name="Riley R."/>
            <person name="Labutti K."/>
            <person name="Andreopoulos B."/>
            <person name="Lipzen A."/>
            <person name="Chen C."/>
            <person name="Yanf M."/>
            <person name="Daum C."/>
            <person name="Ng V."/>
            <person name="Clum A."/>
            <person name="Steindorff A."/>
            <person name="Ohm R."/>
            <person name="Martin F."/>
            <person name="Silar P."/>
            <person name="Natvig D."/>
            <person name="Lalanne C."/>
            <person name="Gautier V."/>
            <person name="Ament-Velasquez S.L."/>
            <person name="Kruys A."/>
            <person name="Hutchinson M.I."/>
            <person name="Powell A.J."/>
            <person name="Barry K."/>
            <person name="Miller A.N."/>
            <person name="Grigoriev I.V."/>
            <person name="Debuchy R."/>
            <person name="Gladieux P."/>
            <person name="Thoren M.H."/>
            <person name="Johannesson H."/>
        </authorList>
    </citation>
    <scope>NUCLEOTIDE SEQUENCE</scope>
    <source>
        <strain evidence="3">CBS 606.72</strain>
    </source>
</reference>
<dbReference type="AlphaFoldDB" id="A0AA39WX75"/>
<evidence type="ECO:0000313" key="3">
    <source>
        <dbReference type="EMBL" id="KAK0623201.1"/>
    </source>
</evidence>
<accession>A0AA39WX75</accession>
<feature type="region of interest" description="Disordered" evidence="1">
    <location>
        <begin position="30"/>
        <end position="89"/>
    </location>
</feature>
<comment type="caution">
    <text evidence="3">The sequence shown here is derived from an EMBL/GenBank/DDBJ whole genome shotgun (WGS) entry which is preliminary data.</text>
</comment>
<dbReference type="Pfam" id="PF10276">
    <property type="entry name" value="zf-CHCC"/>
    <property type="match status" value="1"/>
</dbReference>
<dbReference type="Proteomes" id="UP001175000">
    <property type="component" value="Unassembled WGS sequence"/>
</dbReference>
<protein>
    <recommendedName>
        <fullName evidence="2">Zinc finger CHCC-type domain-containing protein</fullName>
    </recommendedName>
</protein>
<dbReference type="Gene3D" id="2.60.260.40">
    <property type="entry name" value="q5lls5 like domains"/>
    <property type="match status" value="1"/>
</dbReference>
<gene>
    <name evidence="3" type="ORF">B0T14DRAFT_425273</name>
</gene>
<sequence length="169" mass="18732">MYASRLQVARSLSRRCALAQRTFTSTTRQLNLGPGVAKTEKEATPPQVAGEEPLAAPVKQAPNREGVWSRSQRPRSEAMTGPRFEQTDYSMQPQPYSAMELIHKEPVRWTHDRIVACDGGAGGGAAGHPRIFINTDKPEICTCGYCGLPFANEHHRKHLESFPETSYPL</sequence>
<dbReference type="PANTHER" id="PTHR13156">
    <property type="entry name" value="NADH-UBIQUINONE OXIDOREDUCTASE 13 KD-A SUBUNIT"/>
    <property type="match status" value="1"/>
</dbReference>
<evidence type="ECO:0000256" key="1">
    <source>
        <dbReference type="SAM" id="MobiDB-lite"/>
    </source>
</evidence>
<dbReference type="EMBL" id="JAULSU010000003">
    <property type="protein sequence ID" value="KAK0623201.1"/>
    <property type="molecule type" value="Genomic_DNA"/>
</dbReference>
<evidence type="ECO:0000313" key="4">
    <source>
        <dbReference type="Proteomes" id="UP001175000"/>
    </source>
</evidence>
<dbReference type="InterPro" id="IPR019401">
    <property type="entry name" value="Znf_CHCC"/>
</dbReference>
<dbReference type="GO" id="GO:0006120">
    <property type="term" value="P:mitochondrial electron transport, NADH to ubiquinone"/>
    <property type="evidence" value="ECO:0007669"/>
    <property type="project" value="TreeGrafter"/>
</dbReference>
<evidence type="ECO:0000259" key="2">
    <source>
        <dbReference type="Pfam" id="PF10276"/>
    </source>
</evidence>
<dbReference type="PANTHER" id="PTHR13156:SF0">
    <property type="entry name" value="NADH DEHYDROGENASE [UBIQUINONE] IRON-SULFUR PROTEIN 6, MITOCHONDRIAL"/>
    <property type="match status" value="1"/>
</dbReference>
<keyword evidence="4" id="KW-1185">Reference proteome</keyword>
<dbReference type="GO" id="GO:0005739">
    <property type="term" value="C:mitochondrion"/>
    <property type="evidence" value="ECO:0007669"/>
    <property type="project" value="GOC"/>
</dbReference>
<dbReference type="FunFam" id="2.60.260.40:FF:000003">
    <property type="entry name" value="NADH dehydrogenase [ubiquinone] iron-sulfur protein 6, mitochondrial"/>
    <property type="match status" value="1"/>
</dbReference>